<dbReference type="Gene3D" id="1.10.10.60">
    <property type="entry name" value="Homeodomain-like"/>
    <property type="match status" value="1"/>
</dbReference>
<accession>A0A2M8RF01</accession>
<feature type="compositionally biased region" description="Basic and acidic residues" evidence="5">
    <location>
        <begin position="21"/>
        <end position="30"/>
    </location>
</feature>
<organism evidence="7 8">
    <name type="scientific">Bradyrhizobium forestalis</name>
    <dbReference type="NCBI Taxonomy" id="1419263"/>
    <lineage>
        <taxon>Bacteria</taxon>
        <taxon>Pseudomonadati</taxon>
        <taxon>Pseudomonadota</taxon>
        <taxon>Alphaproteobacteria</taxon>
        <taxon>Hyphomicrobiales</taxon>
        <taxon>Nitrobacteraceae</taxon>
        <taxon>Bradyrhizobium</taxon>
    </lineage>
</organism>
<dbReference type="CDD" id="cd06124">
    <property type="entry name" value="cupin_NimR-like_N"/>
    <property type="match status" value="1"/>
</dbReference>
<dbReference type="FunFam" id="1.10.10.60:FF:000132">
    <property type="entry name" value="AraC family transcriptional regulator"/>
    <property type="match status" value="1"/>
</dbReference>
<dbReference type="PROSITE" id="PS01124">
    <property type="entry name" value="HTH_ARAC_FAMILY_2"/>
    <property type="match status" value="1"/>
</dbReference>
<feature type="region of interest" description="Disordered" evidence="5">
    <location>
        <begin position="1"/>
        <end position="34"/>
    </location>
</feature>
<evidence type="ECO:0000256" key="2">
    <source>
        <dbReference type="ARBA" id="ARBA00023015"/>
    </source>
</evidence>
<comment type="caution">
    <text evidence="7">The sequence shown here is derived from an EMBL/GenBank/DDBJ whole genome shotgun (WGS) entry which is preliminary data.</text>
</comment>
<dbReference type="InterPro" id="IPR009057">
    <property type="entry name" value="Homeodomain-like_sf"/>
</dbReference>
<evidence type="ECO:0000256" key="3">
    <source>
        <dbReference type="ARBA" id="ARBA00023125"/>
    </source>
</evidence>
<evidence type="ECO:0000256" key="5">
    <source>
        <dbReference type="SAM" id="MobiDB-lite"/>
    </source>
</evidence>
<reference evidence="7 8" key="1">
    <citation type="submission" date="2017-11" db="EMBL/GenBank/DDBJ databases">
        <title>Bradyrhizobium forestalis sp. nov., an efficient nitrogen-fixing bacterium isolated from nodules of forest legume species in the Amazon.</title>
        <authorList>
            <person name="Costa E.M."/>
            <person name="Guimaraes A."/>
            <person name="Carvalho T.S."/>
            <person name="Rodrigues T.L."/>
            <person name="Ribeiro P.R.A."/>
            <person name="Lebbe L."/>
            <person name="Willems A."/>
            <person name="Moreira F.M.S."/>
        </authorList>
    </citation>
    <scope>NUCLEOTIDE SEQUENCE [LARGE SCALE GENOMIC DNA]</scope>
    <source>
        <strain evidence="7 8">INPA54B</strain>
    </source>
</reference>
<dbReference type="InterPro" id="IPR018060">
    <property type="entry name" value="HTH_AraC"/>
</dbReference>
<dbReference type="PANTHER" id="PTHR11019">
    <property type="entry name" value="HTH-TYPE TRANSCRIPTIONAL REGULATOR NIMR"/>
    <property type="match status" value="1"/>
</dbReference>
<keyword evidence="4" id="KW-0804">Transcription</keyword>
<dbReference type="EMBL" id="PGVG01000003">
    <property type="protein sequence ID" value="PJG56395.1"/>
    <property type="molecule type" value="Genomic_DNA"/>
</dbReference>
<name>A0A2M8RF01_9BRAD</name>
<dbReference type="InterPro" id="IPR011051">
    <property type="entry name" value="RmlC_Cupin_sf"/>
</dbReference>
<keyword evidence="3" id="KW-0238">DNA-binding</keyword>
<evidence type="ECO:0000313" key="8">
    <source>
        <dbReference type="Proteomes" id="UP000231194"/>
    </source>
</evidence>
<dbReference type="PANTHER" id="PTHR11019:SF199">
    <property type="entry name" value="HTH-TYPE TRANSCRIPTIONAL REGULATOR NIMR"/>
    <property type="match status" value="1"/>
</dbReference>
<keyword evidence="1" id="KW-0678">Repressor</keyword>
<evidence type="ECO:0000313" key="7">
    <source>
        <dbReference type="EMBL" id="PJG56395.1"/>
    </source>
</evidence>
<evidence type="ECO:0000259" key="6">
    <source>
        <dbReference type="PROSITE" id="PS01124"/>
    </source>
</evidence>
<dbReference type="Gene3D" id="2.60.120.10">
    <property type="entry name" value="Jelly Rolls"/>
    <property type="match status" value="1"/>
</dbReference>
<dbReference type="AlphaFoldDB" id="A0A2M8RF01"/>
<keyword evidence="2" id="KW-0805">Transcription regulation</keyword>
<dbReference type="InterPro" id="IPR003313">
    <property type="entry name" value="AraC-bd"/>
</dbReference>
<dbReference type="GO" id="GO:0003700">
    <property type="term" value="F:DNA-binding transcription factor activity"/>
    <property type="evidence" value="ECO:0007669"/>
    <property type="project" value="InterPro"/>
</dbReference>
<gene>
    <name evidence="7" type="ORF">CVM73_04900</name>
</gene>
<sequence>MPEPAQSSSDRPSPTTPFFRLNEDDLRPDDAVDFDPEDVPRAIAAFGGEMITKGTKLAMHTHCKDELVLTLRGVVRCEAGPGVWIVPPRCGLWIPRNVPHSVSVAGNVEVYCLFVEPGAVPRLPRQCCTLSISPLLERLLVHVTRMPALYDVDGPDGRIATVRLDQLALAPAEELSFPMPADARLRRIASAMIADPSDRATIDEWASRMAVAPRTLTRILQRETGMSFGRWRQQLHILIALQRLDRGASVHAVALDLGYESASAFVTMFRKALGKPPARYLAERRVRTH</sequence>
<feature type="domain" description="HTH araC/xylS-type" evidence="6">
    <location>
        <begin position="186"/>
        <end position="283"/>
    </location>
</feature>
<evidence type="ECO:0000256" key="4">
    <source>
        <dbReference type="ARBA" id="ARBA00023163"/>
    </source>
</evidence>
<evidence type="ECO:0000256" key="1">
    <source>
        <dbReference type="ARBA" id="ARBA00022491"/>
    </source>
</evidence>
<dbReference type="SUPFAM" id="SSF46689">
    <property type="entry name" value="Homeodomain-like"/>
    <property type="match status" value="1"/>
</dbReference>
<dbReference type="OrthoDB" id="9804543at2"/>
<dbReference type="Pfam" id="PF02311">
    <property type="entry name" value="AraC_binding"/>
    <property type="match status" value="1"/>
</dbReference>
<dbReference type="SUPFAM" id="SSF51182">
    <property type="entry name" value="RmlC-like cupins"/>
    <property type="match status" value="1"/>
</dbReference>
<dbReference type="Pfam" id="PF12833">
    <property type="entry name" value="HTH_18"/>
    <property type="match status" value="1"/>
</dbReference>
<dbReference type="GO" id="GO:0043565">
    <property type="term" value="F:sequence-specific DNA binding"/>
    <property type="evidence" value="ECO:0007669"/>
    <property type="project" value="InterPro"/>
</dbReference>
<feature type="compositionally biased region" description="Polar residues" evidence="5">
    <location>
        <begin position="1"/>
        <end position="13"/>
    </location>
</feature>
<protein>
    <submittedName>
        <fullName evidence="7">AraC family transcriptional regulator</fullName>
    </submittedName>
</protein>
<dbReference type="InterPro" id="IPR014710">
    <property type="entry name" value="RmlC-like_jellyroll"/>
</dbReference>
<dbReference type="SMART" id="SM00342">
    <property type="entry name" value="HTH_ARAC"/>
    <property type="match status" value="1"/>
</dbReference>
<keyword evidence="8" id="KW-1185">Reference proteome</keyword>
<proteinExistence type="predicted"/>
<dbReference type="Proteomes" id="UP000231194">
    <property type="component" value="Unassembled WGS sequence"/>
</dbReference>